<feature type="region of interest" description="Disordered" evidence="1">
    <location>
        <begin position="67"/>
        <end position="102"/>
    </location>
</feature>
<sequence>MVRGHHGSDARPAEMLENTSKCLSGVTISCQNNQPHHTCHHYTYTCPNFHHVPPPPPTHLHLHHIHTQHTCKHKTQTQTIGQNRRKTESEEEEKREEEEEEK</sequence>
<protein>
    <submittedName>
        <fullName evidence="2">Uncharacterized protein</fullName>
    </submittedName>
</protein>
<keyword evidence="3" id="KW-1185">Reference proteome</keyword>
<gene>
    <name evidence="2" type="ORF">Scep_011969</name>
</gene>
<evidence type="ECO:0000256" key="1">
    <source>
        <dbReference type="SAM" id="MobiDB-lite"/>
    </source>
</evidence>
<dbReference type="AlphaFoldDB" id="A0AAP0JE40"/>
<proteinExistence type="predicted"/>
<organism evidence="2 3">
    <name type="scientific">Stephania cephalantha</name>
    <dbReference type="NCBI Taxonomy" id="152367"/>
    <lineage>
        <taxon>Eukaryota</taxon>
        <taxon>Viridiplantae</taxon>
        <taxon>Streptophyta</taxon>
        <taxon>Embryophyta</taxon>
        <taxon>Tracheophyta</taxon>
        <taxon>Spermatophyta</taxon>
        <taxon>Magnoliopsida</taxon>
        <taxon>Ranunculales</taxon>
        <taxon>Menispermaceae</taxon>
        <taxon>Menispermoideae</taxon>
        <taxon>Cissampelideae</taxon>
        <taxon>Stephania</taxon>
    </lineage>
</organism>
<accession>A0AAP0JE40</accession>
<comment type="caution">
    <text evidence="2">The sequence shown here is derived from an EMBL/GenBank/DDBJ whole genome shotgun (WGS) entry which is preliminary data.</text>
</comment>
<dbReference type="Proteomes" id="UP001419268">
    <property type="component" value="Unassembled WGS sequence"/>
</dbReference>
<evidence type="ECO:0000313" key="2">
    <source>
        <dbReference type="EMBL" id="KAK9132441.1"/>
    </source>
</evidence>
<feature type="compositionally biased region" description="Acidic residues" evidence="1">
    <location>
        <begin position="89"/>
        <end position="102"/>
    </location>
</feature>
<name>A0AAP0JE40_9MAGN</name>
<evidence type="ECO:0000313" key="3">
    <source>
        <dbReference type="Proteomes" id="UP001419268"/>
    </source>
</evidence>
<dbReference type="EMBL" id="JBBNAG010000005">
    <property type="protein sequence ID" value="KAK9132441.1"/>
    <property type="molecule type" value="Genomic_DNA"/>
</dbReference>
<reference evidence="2 3" key="1">
    <citation type="submission" date="2024-01" db="EMBL/GenBank/DDBJ databases">
        <title>Genome assemblies of Stephania.</title>
        <authorList>
            <person name="Yang L."/>
        </authorList>
    </citation>
    <scope>NUCLEOTIDE SEQUENCE [LARGE SCALE GENOMIC DNA]</scope>
    <source>
        <strain evidence="2">JXDWG</strain>
        <tissue evidence="2">Leaf</tissue>
    </source>
</reference>